<dbReference type="InterPro" id="IPR011701">
    <property type="entry name" value="MFS"/>
</dbReference>
<feature type="transmembrane region" description="Helical" evidence="7">
    <location>
        <begin position="337"/>
        <end position="356"/>
    </location>
</feature>
<dbReference type="CDD" id="cd06173">
    <property type="entry name" value="MFS_MefA_like"/>
    <property type="match status" value="1"/>
</dbReference>
<feature type="transmembrane region" description="Helical" evidence="7">
    <location>
        <begin position="215"/>
        <end position="241"/>
    </location>
</feature>
<feature type="domain" description="Major facilitator superfamily (MFS) profile" evidence="8">
    <location>
        <begin position="3"/>
        <end position="416"/>
    </location>
</feature>
<keyword evidence="3" id="KW-1003">Cell membrane</keyword>
<evidence type="ECO:0000313" key="9">
    <source>
        <dbReference type="EMBL" id="MBD2533803.1"/>
    </source>
</evidence>
<dbReference type="InterPro" id="IPR020846">
    <property type="entry name" value="MFS_dom"/>
</dbReference>
<feature type="transmembrane region" description="Helical" evidence="7">
    <location>
        <begin position="390"/>
        <end position="409"/>
    </location>
</feature>
<keyword evidence="6 7" id="KW-0472">Membrane</keyword>
<gene>
    <name evidence="9" type="ORF">H6G97_31315</name>
</gene>
<dbReference type="PANTHER" id="PTHR43266">
    <property type="entry name" value="MACROLIDE-EFFLUX PROTEIN"/>
    <property type="match status" value="1"/>
</dbReference>
<evidence type="ECO:0000256" key="2">
    <source>
        <dbReference type="ARBA" id="ARBA00022448"/>
    </source>
</evidence>
<protein>
    <submittedName>
        <fullName evidence="9">MFS transporter</fullName>
    </submittedName>
</protein>
<proteinExistence type="predicted"/>
<organism evidence="9 10">
    <name type="scientific">Nostoc flagelliforme FACHB-838</name>
    <dbReference type="NCBI Taxonomy" id="2692904"/>
    <lineage>
        <taxon>Bacteria</taxon>
        <taxon>Bacillati</taxon>
        <taxon>Cyanobacteriota</taxon>
        <taxon>Cyanophyceae</taxon>
        <taxon>Nostocales</taxon>
        <taxon>Nostocaceae</taxon>
        <taxon>Nostoc</taxon>
    </lineage>
</organism>
<evidence type="ECO:0000256" key="7">
    <source>
        <dbReference type="SAM" id="Phobius"/>
    </source>
</evidence>
<feature type="transmembrane region" description="Helical" evidence="7">
    <location>
        <begin position="302"/>
        <end position="325"/>
    </location>
</feature>
<evidence type="ECO:0000259" key="8">
    <source>
        <dbReference type="PROSITE" id="PS50850"/>
    </source>
</evidence>
<dbReference type="InterPro" id="IPR036259">
    <property type="entry name" value="MFS_trans_sf"/>
</dbReference>
<keyword evidence="4 7" id="KW-0812">Transmembrane</keyword>
<keyword evidence="5 7" id="KW-1133">Transmembrane helix</keyword>
<dbReference type="PANTHER" id="PTHR43266:SF2">
    <property type="entry name" value="MAJOR FACILITATOR SUPERFAMILY (MFS) PROFILE DOMAIN-CONTAINING PROTEIN"/>
    <property type="match status" value="1"/>
</dbReference>
<feature type="transmembrane region" description="Helical" evidence="7">
    <location>
        <begin position="12"/>
        <end position="30"/>
    </location>
</feature>
<reference evidence="9 10" key="1">
    <citation type="journal article" date="2020" name="ISME J.">
        <title>Comparative genomics reveals insights into cyanobacterial evolution and habitat adaptation.</title>
        <authorList>
            <person name="Chen M.Y."/>
            <person name="Teng W.K."/>
            <person name="Zhao L."/>
            <person name="Hu C.X."/>
            <person name="Zhou Y.K."/>
            <person name="Han B.P."/>
            <person name="Song L.R."/>
            <person name="Shu W.S."/>
        </authorList>
    </citation>
    <scope>NUCLEOTIDE SEQUENCE [LARGE SCALE GENOMIC DNA]</scope>
    <source>
        <strain evidence="9 10">FACHB-838</strain>
    </source>
</reference>
<sequence length="439" mass="47172">MQVFFAIWFGQLMSLIGSSLTGFALGVWVYQRTGSVTQLALISVSTVLPKILISPFAGAFVDRWNRRQAMLFGDTGAGLVTLAIAILFFVGKLEIWQIYLGTAVSSICSSFQWPAYLAATTQLVPKQHLSRASGLIHLSESIAQLTSPILAGVLVTTIQIQGVFLLDFITFLFALITLLFIKFPEHRTKADNQEKSSLLREILQGWTYIKTRPGLLGLTLLVAATNSLGGIVEVLATPLILSFASPAALGTVLSIGGSGMLVGTLLMSTWGGSQHLMRNVFCFLLLSGLSILSVGLKADTSLVALSAFLFFLSLPITNTSIDVIFQKKVVPDIQGRVFALMGMITESCIPVSYLLAGPLADRVFEPLLAPNGALAGNIGQLIGIGKGRGIALMFIIIGALTMAIAIIAYQYPRLRLVEKELPDAIADPATKNHHESFSE</sequence>
<evidence type="ECO:0000256" key="6">
    <source>
        <dbReference type="ARBA" id="ARBA00023136"/>
    </source>
</evidence>
<feature type="transmembrane region" description="Helical" evidence="7">
    <location>
        <begin position="164"/>
        <end position="181"/>
    </location>
</feature>
<evidence type="ECO:0000313" key="10">
    <source>
        <dbReference type="Proteomes" id="UP000623440"/>
    </source>
</evidence>
<keyword evidence="10" id="KW-1185">Reference proteome</keyword>
<name>A0ABR8DZK3_9NOSO</name>
<dbReference type="Proteomes" id="UP000623440">
    <property type="component" value="Unassembled WGS sequence"/>
</dbReference>
<accession>A0ABR8DZK3</accession>
<evidence type="ECO:0000256" key="3">
    <source>
        <dbReference type="ARBA" id="ARBA00022475"/>
    </source>
</evidence>
<comment type="subcellular location">
    <subcellularLocation>
        <location evidence="1">Cell membrane</location>
        <topology evidence="1">Multi-pass membrane protein</topology>
    </subcellularLocation>
</comment>
<feature type="transmembrane region" description="Helical" evidence="7">
    <location>
        <begin position="279"/>
        <end position="296"/>
    </location>
</feature>
<evidence type="ECO:0000256" key="4">
    <source>
        <dbReference type="ARBA" id="ARBA00022692"/>
    </source>
</evidence>
<dbReference type="PROSITE" id="PS50850">
    <property type="entry name" value="MFS"/>
    <property type="match status" value="1"/>
</dbReference>
<evidence type="ECO:0000256" key="1">
    <source>
        <dbReference type="ARBA" id="ARBA00004651"/>
    </source>
</evidence>
<dbReference type="SUPFAM" id="SSF103473">
    <property type="entry name" value="MFS general substrate transporter"/>
    <property type="match status" value="1"/>
</dbReference>
<evidence type="ECO:0000256" key="5">
    <source>
        <dbReference type="ARBA" id="ARBA00022989"/>
    </source>
</evidence>
<feature type="transmembrane region" description="Helical" evidence="7">
    <location>
        <begin position="36"/>
        <end position="57"/>
    </location>
</feature>
<dbReference type="Pfam" id="PF07690">
    <property type="entry name" value="MFS_1"/>
    <property type="match status" value="1"/>
</dbReference>
<comment type="caution">
    <text evidence="9">The sequence shown here is derived from an EMBL/GenBank/DDBJ whole genome shotgun (WGS) entry which is preliminary data.</text>
</comment>
<dbReference type="Gene3D" id="1.20.1250.20">
    <property type="entry name" value="MFS general substrate transporter like domains"/>
    <property type="match status" value="1"/>
</dbReference>
<feature type="transmembrane region" description="Helical" evidence="7">
    <location>
        <begin position="69"/>
        <end position="90"/>
    </location>
</feature>
<keyword evidence="2" id="KW-0813">Transport</keyword>
<dbReference type="EMBL" id="JACJSI010000115">
    <property type="protein sequence ID" value="MBD2533803.1"/>
    <property type="molecule type" value="Genomic_DNA"/>
</dbReference>
<feature type="transmembrane region" description="Helical" evidence="7">
    <location>
        <begin position="247"/>
        <end position="267"/>
    </location>
</feature>